<dbReference type="SUPFAM" id="SSF56112">
    <property type="entry name" value="Protein kinase-like (PK-like)"/>
    <property type="match status" value="1"/>
</dbReference>
<dbReference type="GO" id="GO:0004674">
    <property type="term" value="F:protein serine/threonine kinase activity"/>
    <property type="evidence" value="ECO:0007669"/>
    <property type="project" value="UniProtKB-KW"/>
</dbReference>
<evidence type="ECO:0000256" key="5">
    <source>
        <dbReference type="ARBA" id="ARBA00022741"/>
    </source>
</evidence>
<dbReference type="GO" id="GO:0110031">
    <property type="term" value="P:negative regulation of G2/MI transition of meiotic cell cycle"/>
    <property type="evidence" value="ECO:0007669"/>
    <property type="project" value="TreeGrafter"/>
</dbReference>
<dbReference type="PROSITE" id="PS50011">
    <property type="entry name" value="PROTEIN_KINASE_DOM"/>
    <property type="match status" value="1"/>
</dbReference>
<protein>
    <recommendedName>
        <fullName evidence="1">non-specific serine/threonine protein kinase</fullName>
        <ecNumber evidence="1">2.7.11.1</ecNumber>
    </recommendedName>
</protein>
<dbReference type="InterPro" id="IPR008271">
    <property type="entry name" value="Ser/Thr_kinase_AS"/>
</dbReference>
<keyword evidence="5" id="KW-0547">Nucleotide-binding</keyword>
<evidence type="ECO:0000256" key="7">
    <source>
        <dbReference type="ARBA" id="ARBA00022840"/>
    </source>
</evidence>
<dbReference type="InterPro" id="IPR011009">
    <property type="entry name" value="Kinase-like_dom_sf"/>
</dbReference>
<comment type="similarity">
    <text evidence="10">Belongs to the protein kinase superfamily. Ser/Thr protein kinase family. GCN2 subfamily.</text>
</comment>
<keyword evidence="3" id="KW-0808">Transferase</keyword>
<evidence type="ECO:0000256" key="4">
    <source>
        <dbReference type="ARBA" id="ARBA00022723"/>
    </source>
</evidence>
<evidence type="ECO:0000313" key="15">
    <source>
        <dbReference type="WBParaSite" id="jg18202"/>
    </source>
</evidence>
<keyword evidence="6" id="KW-0418">Kinase</keyword>
<evidence type="ECO:0000256" key="12">
    <source>
        <dbReference type="ARBA" id="ARBA00048679"/>
    </source>
</evidence>
<dbReference type="Gene3D" id="1.10.510.10">
    <property type="entry name" value="Transferase(Phosphotransferase) domain 1"/>
    <property type="match status" value="1"/>
</dbReference>
<dbReference type="AlphaFoldDB" id="A0A915DBR9"/>
<dbReference type="PANTHER" id="PTHR11042:SF183">
    <property type="entry name" value="MEMBRANE-ASSOCIATED TYROSINE- AND THREONINE-SPECIFIC CDC2-INHIBITORY KINASE"/>
    <property type="match status" value="1"/>
</dbReference>
<dbReference type="GO" id="GO:0005634">
    <property type="term" value="C:nucleus"/>
    <property type="evidence" value="ECO:0007669"/>
    <property type="project" value="TreeGrafter"/>
</dbReference>
<keyword evidence="8" id="KW-0460">Magnesium</keyword>
<dbReference type="PROSITE" id="PS00108">
    <property type="entry name" value="PROTEIN_KINASE_ST"/>
    <property type="match status" value="1"/>
</dbReference>
<dbReference type="EC" id="2.7.11.1" evidence="1"/>
<dbReference type="Pfam" id="PF00069">
    <property type="entry name" value="Pkinase"/>
    <property type="match status" value="1"/>
</dbReference>
<accession>A0A915DBR9</accession>
<dbReference type="Proteomes" id="UP000887574">
    <property type="component" value="Unplaced"/>
</dbReference>
<organism evidence="14 15">
    <name type="scientific">Ditylenchus dipsaci</name>
    <dbReference type="NCBI Taxonomy" id="166011"/>
    <lineage>
        <taxon>Eukaryota</taxon>
        <taxon>Metazoa</taxon>
        <taxon>Ecdysozoa</taxon>
        <taxon>Nematoda</taxon>
        <taxon>Chromadorea</taxon>
        <taxon>Rhabditida</taxon>
        <taxon>Tylenchina</taxon>
        <taxon>Tylenchomorpha</taxon>
        <taxon>Sphaerularioidea</taxon>
        <taxon>Anguinidae</taxon>
        <taxon>Anguininae</taxon>
        <taxon>Ditylenchus</taxon>
    </lineage>
</organism>
<dbReference type="GO" id="GO:0005737">
    <property type="term" value="C:cytoplasm"/>
    <property type="evidence" value="ECO:0007669"/>
    <property type="project" value="TreeGrafter"/>
</dbReference>
<evidence type="ECO:0000256" key="1">
    <source>
        <dbReference type="ARBA" id="ARBA00012513"/>
    </source>
</evidence>
<keyword evidence="7" id="KW-0067">ATP-binding</keyword>
<keyword evidence="14" id="KW-1185">Reference proteome</keyword>
<dbReference type="InterPro" id="IPR050339">
    <property type="entry name" value="CC_SR_Kinase"/>
</dbReference>
<keyword evidence="2" id="KW-0723">Serine/threonine-protein kinase</keyword>
<evidence type="ECO:0000256" key="2">
    <source>
        <dbReference type="ARBA" id="ARBA00022527"/>
    </source>
</evidence>
<keyword evidence="4" id="KW-0479">Metal-binding</keyword>
<name>A0A915DBR9_9BILA</name>
<proteinExistence type="inferred from homology"/>
<evidence type="ECO:0000256" key="11">
    <source>
        <dbReference type="ARBA" id="ARBA00047899"/>
    </source>
</evidence>
<evidence type="ECO:0000256" key="10">
    <source>
        <dbReference type="ARBA" id="ARBA00037982"/>
    </source>
</evidence>
<dbReference type="GO" id="GO:0046872">
    <property type="term" value="F:metal ion binding"/>
    <property type="evidence" value="ECO:0007669"/>
    <property type="project" value="UniProtKB-KW"/>
</dbReference>
<evidence type="ECO:0000256" key="3">
    <source>
        <dbReference type="ARBA" id="ARBA00022679"/>
    </source>
</evidence>
<evidence type="ECO:0000256" key="9">
    <source>
        <dbReference type="ARBA" id="ARBA00023306"/>
    </source>
</evidence>
<feature type="domain" description="Protein kinase" evidence="13">
    <location>
        <begin position="124"/>
        <end position="368"/>
    </location>
</feature>
<dbReference type="GO" id="GO:0051321">
    <property type="term" value="P:meiotic cell cycle"/>
    <property type="evidence" value="ECO:0007669"/>
    <property type="project" value="TreeGrafter"/>
</dbReference>
<dbReference type="InterPro" id="IPR000719">
    <property type="entry name" value="Prot_kinase_dom"/>
</dbReference>
<evidence type="ECO:0000256" key="6">
    <source>
        <dbReference type="ARBA" id="ARBA00022777"/>
    </source>
</evidence>
<keyword evidence="9" id="KW-0131">Cell cycle</keyword>
<evidence type="ECO:0000259" key="13">
    <source>
        <dbReference type="PROSITE" id="PS50011"/>
    </source>
</evidence>
<comment type="catalytic activity">
    <reaction evidence="11">
        <text>L-threonyl-[protein] + ATP = O-phospho-L-threonyl-[protein] + ADP + H(+)</text>
        <dbReference type="Rhea" id="RHEA:46608"/>
        <dbReference type="Rhea" id="RHEA-COMP:11060"/>
        <dbReference type="Rhea" id="RHEA-COMP:11605"/>
        <dbReference type="ChEBI" id="CHEBI:15378"/>
        <dbReference type="ChEBI" id="CHEBI:30013"/>
        <dbReference type="ChEBI" id="CHEBI:30616"/>
        <dbReference type="ChEBI" id="CHEBI:61977"/>
        <dbReference type="ChEBI" id="CHEBI:456216"/>
        <dbReference type="EC" id="2.7.11.1"/>
    </reaction>
</comment>
<dbReference type="Gene3D" id="3.30.200.20">
    <property type="entry name" value="Phosphorylase Kinase, domain 1"/>
    <property type="match status" value="1"/>
</dbReference>
<reference evidence="15" key="1">
    <citation type="submission" date="2022-11" db="UniProtKB">
        <authorList>
            <consortium name="WormBaseParasite"/>
        </authorList>
    </citation>
    <scope>IDENTIFICATION</scope>
</reference>
<evidence type="ECO:0000256" key="8">
    <source>
        <dbReference type="ARBA" id="ARBA00022842"/>
    </source>
</evidence>
<dbReference type="PANTHER" id="PTHR11042">
    <property type="entry name" value="EUKARYOTIC TRANSLATION INITIATION FACTOR 2-ALPHA KINASE EIF2-ALPHA KINASE -RELATED"/>
    <property type="match status" value="1"/>
</dbReference>
<dbReference type="GO" id="GO:0005524">
    <property type="term" value="F:ATP binding"/>
    <property type="evidence" value="ECO:0007669"/>
    <property type="project" value="UniProtKB-KW"/>
</dbReference>
<dbReference type="WBParaSite" id="jg18202">
    <property type="protein sequence ID" value="jg18202"/>
    <property type="gene ID" value="jg18202"/>
</dbReference>
<dbReference type="SMART" id="SM00220">
    <property type="entry name" value="S_TKc"/>
    <property type="match status" value="1"/>
</dbReference>
<dbReference type="Gene3D" id="2.20.25.240">
    <property type="match status" value="1"/>
</dbReference>
<comment type="catalytic activity">
    <reaction evidence="12">
        <text>L-seryl-[protein] + ATP = O-phospho-L-seryl-[protein] + ADP + H(+)</text>
        <dbReference type="Rhea" id="RHEA:17989"/>
        <dbReference type="Rhea" id="RHEA-COMP:9863"/>
        <dbReference type="Rhea" id="RHEA-COMP:11604"/>
        <dbReference type="ChEBI" id="CHEBI:15378"/>
        <dbReference type="ChEBI" id="CHEBI:29999"/>
        <dbReference type="ChEBI" id="CHEBI:30616"/>
        <dbReference type="ChEBI" id="CHEBI:83421"/>
        <dbReference type="ChEBI" id="CHEBI:456216"/>
        <dbReference type="EC" id="2.7.11.1"/>
    </reaction>
</comment>
<sequence length="368" mass="42312">MKCQLILSEKGKEMLDFPEGFLYWRQNSRGKRIYWRCIYYEAGKNGERSCKCPEEKRFAMSKRKCGLGGFIFPAKQSRAPTDNQIFVDLPLSTKREKLLRGNPSRFRIPPALRLTKTAPSSNRFYSLRFHEDSSTAKIVSFRSSDKMPKLSPKYSSSSEDTYLGQRFTLLGDLAKDLLARLNSADRRTKLQEVQRHELLPPHPNLVKFIKAWEEKGRLYIQTELCQRSLDDIARTQHEIEEMVIWQYLIDLLLAVQHLHSHDLLHVDIKPANIFVTNDGVCKLGDFGLVFDLNKDDPSDAVEGDSKYLAKEVLNDKPTKAADIFSLGMTILELATDLDLPNNGVFWHELRERVLRGSTLDICRLICGE</sequence>
<evidence type="ECO:0000313" key="14">
    <source>
        <dbReference type="Proteomes" id="UP000887574"/>
    </source>
</evidence>